<comment type="caution">
    <text evidence="10">The sequence shown here is derived from an EMBL/GenBank/DDBJ whole genome shotgun (WGS) entry which is preliminary data.</text>
</comment>
<keyword evidence="4 6" id="KW-0493">Microtubule</keyword>
<evidence type="ECO:0000313" key="10">
    <source>
        <dbReference type="EMBL" id="KFX43208.1"/>
    </source>
</evidence>
<dbReference type="Pfam" id="PF17681">
    <property type="entry name" value="GCP_N_terminal"/>
    <property type="match status" value="1"/>
</dbReference>
<gene>
    <name evidence="10" type="ORF">GQ26_0370560</name>
</gene>
<dbReference type="HOGENOM" id="CLU_005595_0_0_1"/>
<accession>A0A093XDC2</accession>
<feature type="compositionally biased region" description="Polar residues" evidence="7">
    <location>
        <begin position="515"/>
        <end position="528"/>
    </location>
</feature>
<sequence length="799" mass="87854">MLHEILLSLSGQPSPLLDLEYESSGTSSSPFPLLSPPEKALLASLARLSRLHALLRTHTARISSSHPSTICRAVSSAISIDGLGKFQKQILDVERAVLGNDSNYVGGYGIVPLSTLVSEFSPWTRRLEWLWGVASFILPESSAKDTTTCTSGASLIDYLRSESQTGYLDLQEIALQLIKAAETAWMRQLSMWLLYGELPTFGKEDFFVQATEVELEDDELSSSGKRNVDYVLHNDLLPNFVSASTVSSILFIGKSLNHIRSQRNRSTADNATGSITGITLETDHLRQLSSLKSPISTSLLANAVTAIRLSVSQTSLSKLLPLPKIVEILSLIHDFLLLGRGEFVTSLVSNADSRLHARNARPGVTAAAGLDGVMIKDGEVAAALAQTWTELYALQSEEAPVDEELDLARELLSLSIQPSKKSDRTATPFQDNPGTNITTKISLVSFADLLFPAETALSLKIQPPIDLFLSNSDMSVYSTMHSYLLGIRRAQLRLGSLWKHTTMRRLHPSPLGPPRSNTRGGQHHLQTQRQRHNERSVQMRQVWATASASLFVLSEIGGYLQGEVIQESWQHFQTWLERGPTNSAVSTSRPGSQHDSLIASKSRGSFAQHKQFRPTTANSAIAPAAQQHDPETITVAHRRYLSSLTQSLFLNEVPFTSSLRSFLTSLDHLIALVSRLETVQRNLDLEADEGVVDSLADYGKEESTIKDDLRDAHEAVQTSIKDIISRLRDIDDSRSVDQGHRTIFEATESGASMEDRNMYIPRKAAGVDQLLMKLDFAGLNDNSGFVDDEADGDIVQGYD</sequence>
<protein>
    <recommendedName>
        <fullName evidence="6">Spindle pole body component</fullName>
    </recommendedName>
</protein>
<feature type="domain" description="Gamma tubulin complex component protein N-terminal" evidence="9">
    <location>
        <begin position="2"/>
        <end position="280"/>
    </location>
</feature>
<feature type="region of interest" description="Disordered" evidence="7">
    <location>
        <begin position="504"/>
        <end position="537"/>
    </location>
</feature>
<dbReference type="GO" id="GO:0051225">
    <property type="term" value="P:spindle assembly"/>
    <property type="evidence" value="ECO:0007669"/>
    <property type="project" value="TreeGrafter"/>
</dbReference>
<dbReference type="InterPro" id="IPR041470">
    <property type="entry name" value="GCP_N"/>
</dbReference>
<dbReference type="InterPro" id="IPR042241">
    <property type="entry name" value="GCP_C_sf"/>
</dbReference>
<dbReference type="GO" id="GO:0044732">
    <property type="term" value="C:mitotic spindle pole body"/>
    <property type="evidence" value="ECO:0007669"/>
    <property type="project" value="TreeGrafter"/>
</dbReference>
<dbReference type="GO" id="GO:0031122">
    <property type="term" value="P:cytoplasmic microtubule organization"/>
    <property type="evidence" value="ECO:0007669"/>
    <property type="project" value="TreeGrafter"/>
</dbReference>
<comment type="similarity">
    <text evidence="2 6">Belongs to the TUBGCP family.</text>
</comment>
<evidence type="ECO:0000256" key="4">
    <source>
        <dbReference type="ARBA" id="ARBA00022701"/>
    </source>
</evidence>
<dbReference type="AlphaFoldDB" id="A0A093XDC2"/>
<dbReference type="GO" id="GO:0000278">
    <property type="term" value="P:mitotic cell cycle"/>
    <property type="evidence" value="ECO:0007669"/>
    <property type="project" value="TreeGrafter"/>
</dbReference>
<keyword evidence="3 6" id="KW-0963">Cytoplasm</keyword>
<dbReference type="GO" id="GO:0051321">
    <property type="term" value="P:meiotic cell cycle"/>
    <property type="evidence" value="ECO:0007669"/>
    <property type="project" value="TreeGrafter"/>
</dbReference>
<organism evidence="10">
    <name type="scientific">Talaromyces marneffei PM1</name>
    <dbReference type="NCBI Taxonomy" id="1077442"/>
    <lineage>
        <taxon>Eukaryota</taxon>
        <taxon>Fungi</taxon>
        <taxon>Dikarya</taxon>
        <taxon>Ascomycota</taxon>
        <taxon>Pezizomycotina</taxon>
        <taxon>Eurotiomycetes</taxon>
        <taxon>Eurotiomycetidae</taxon>
        <taxon>Eurotiales</taxon>
        <taxon>Trichocomaceae</taxon>
        <taxon>Talaromyces</taxon>
        <taxon>Talaromyces sect. Talaromyces</taxon>
    </lineage>
</organism>
<dbReference type="PANTHER" id="PTHR19302:SF27">
    <property type="entry name" value="GAMMA-TUBULIN COMPLEX COMPONENT 4"/>
    <property type="match status" value="1"/>
</dbReference>
<dbReference type="GO" id="GO:0007020">
    <property type="term" value="P:microtubule nucleation"/>
    <property type="evidence" value="ECO:0007669"/>
    <property type="project" value="InterPro"/>
</dbReference>
<evidence type="ECO:0000256" key="1">
    <source>
        <dbReference type="ARBA" id="ARBA00004267"/>
    </source>
</evidence>
<dbReference type="InterPro" id="IPR007259">
    <property type="entry name" value="GCP"/>
</dbReference>
<evidence type="ECO:0000256" key="3">
    <source>
        <dbReference type="ARBA" id="ARBA00022490"/>
    </source>
</evidence>
<evidence type="ECO:0000256" key="6">
    <source>
        <dbReference type="RuleBase" id="RU363050"/>
    </source>
</evidence>
<feature type="domain" description="Gamma tubulin complex component C-terminal" evidence="8">
    <location>
        <begin position="329"/>
        <end position="777"/>
    </location>
</feature>
<dbReference type="Gene3D" id="1.20.120.1900">
    <property type="entry name" value="Gamma-tubulin complex, C-terminal domain"/>
    <property type="match status" value="1"/>
</dbReference>
<dbReference type="InterPro" id="IPR040457">
    <property type="entry name" value="GCP_C"/>
</dbReference>
<evidence type="ECO:0000256" key="2">
    <source>
        <dbReference type="ARBA" id="ARBA00010337"/>
    </source>
</evidence>
<dbReference type="GO" id="GO:0043015">
    <property type="term" value="F:gamma-tubulin binding"/>
    <property type="evidence" value="ECO:0007669"/>
    <property type="project" value="InterPro"/>
</dbReference>
<dbReference type="GO" id="GO:0000922">
    <property type="term" value="C:spindle pole"/>
    <property type="evidence" value="ECO:0007669"/>
    <property type="project" value="InterPro"/>
</dbReference>
<keyword evidence="5 6" id="KW-0206">Cytoskeleton</keyword>
<evidence type="ECO:0000259" key="9">
    <source>
        <dbReference type="Pfam" id="PF17681"/>
    </source>
</evidence>
<dbReference type="eggNOG" id="KOG2065">
    <property type="taxonomic scope" value="Eukaryota"/>
</dbReference>
<reference evidence="10" key="1">
    <citation type="journal article" date="2014" name="PLoS Genet.">
        <title>Signature Gene Expression Reveals Novel Clues to the Molecular Mechanisms of Dimorphic Transition in Penicillium marneffei.</title>
        <authorList>
            <person name="Yang E."/>
            <person name="Wang G."/>
            <person name="Cai J."/>
            <person name="Woo P.C."/>
            <person name="Lau S.K."/>
            <person name="Yuen K.-Y."/>
            <person name="Chow W.-N."/>
            <person name="Lin X."/>
        </authorList>
    </citation>
    <scope>NUCLEOTIDE SEQUENCE [LARGE SCALE GENOMIC DNA]</scope>
    <source>
        <strain evidence="10">PM1</strain>
    </source>
</reference>
<name>A0A093XDC2_TALMA</name>
<dbReference type="EMBL" id="JPOX01000037">
    <property type="protein sequence ID" value="KFX43208.1"/>
    <property type="molecule type" value="Genomic_DNA"/>
</dbReference>
<dbReference type="PANTHER" id="PTHR19302">
    <property type="entry name" value="GAMMA TUBULIN COMPLEX PROTEIN"/>
    <property type="match status" value="1"/>
</dbReference>
<dbReference type="GO" id="GO:0005874">
    <property type="term" value="C:microtubule"/>
    <property type="evidence" value="ECO:0007669"/>
    <property type="project" value="UniProtKB-KW"/>
</dbReference>
<proteinExistence type="inferred from homology"/>
<evidence type="ECO:0000256" key="5">
    <source>
        <dbReference type="ARBA" id="ARBA00023212"/>
    </source>
</evidence>
<dbReference type="GO" id="GO:0000930">
    <property type="term" value="C:gamma-tubulin complex"/>
    <property type="evidence" value="ECO:0007669"/>
    <property type="project" value="TreeGrafter"/>
</dbReference>
<dbReference type="Pfam" id="PF04130">
    <property type="entry name" value="GCP_C_terminal"/>
    <property type="match status" value="1"/>
</dbReference>
<evidence type="ECO:0000259" key="8">
    <source>
        <dbReference type="Pfam" id="PF04130"/>
    </source>
</evidence>
<evidence type="ECO:0000256" key="7">
    <source>
        <dbReference type="SAM" id="MobiDB-lite"/>
    </source>
</evidence>
<comment type="subcellular location">
    <subcellularLocation>
        <location evidence="1 6">Cytoplasm</location>
        <location evidence="1 6">Cytoskeleton</location>
        <location evidence="1 6">Microtubule organizing center</location>
    </subcellularLocation>
</comment>
<dbReference type="GO" id="GO:0051011">
    <property type="term" value="F:microtubule minus-end binding"/>
    <property type="evidence" value="ECO:0007669"/>
    <property type="project" value="TreeGrafter"/>
</dbReference>